<organism evidence="2 3">
    <name type="scientific">Crocosphaera chwakensis CCY0110</name>
    <dbReference type="NCBI Taxonomy" id="391612"/>
    <lineage>
        <taxon>Bacteria</taxon>
        <taxon>Bacillati</taxon>
        <taxon>Cyanobacteriota</taxon>
        <taxon>Cyanophyceae</taxon>
        <taxon>Oscillatoriophycideae</taxon>
        <taxon>Chroococcales</taxon>
        <taxon>Aphanothecaceae</taxon>
        <taxon>Crocosphaera</taxon>
        <taxon>Crocosphaera chwakensis</taxon>
    </lineage>
</organism>
<evidence type="ECO:0000313" key="2">
    <source>
        <dbReference type="EMBL" id="EAZ93154.1"/>
    </source>
</evidence>
<evidence type="ECO:0000313" key="3">
    <source>
        <dbReference type="Proteomes" id="UP000003781"/>
    </source>
</evidence>
<accession>A3IKG5</accession>
<protein>
    <submittedName>
        <fullName evidence="2">Dienelactone hydrolase</fullName>
    </submittedName>
</protein>
<name>A3IKG5_9CHRO</name>
<reference evidence="2 3" key="1">
    <citation type="submission" date="2007-03" db="EMBL/GenBank/DDBJ databases">
        <authorList>
            <person name="Stal L."/>
            <person name="Ferriera S."/>
            <person name="Johnson J."/>
            <person name="Kravitz S."/>
            <person name="Beeson K."/>
            <person name="Sutton G."/>
            <person name="Rogers Y.-H."/>
            <person name="Friedman R."/>
            <person name="Frazier M."/>
            <person name="Venter J.C."/>
        </authorList>
    </citation>
    <scope>NUCLEOTIDE SEQUENCE [LARGE SCALE GENOMIC DNA]</scope>
    <source>
        <strain evidence="2 3">CCY0110</strain>
    </source>
</reference>
<dbReference type="AlphaFoldDB" id="A3IKG5"/>
<dbReference type="eggNOG" id="COG0412">
    <property type="taxonomic scope" value="Bacteria"/>
</dbReference>
<dbReference type="InterPro" id="IPR002925">
    <property type="entry name" value="Dienelactn_hydro"/>
</dbReference>
<proteinExistence type="predicted"/>
<dbReference type="InterPro" id="IPR029058">
    <property type="entry name" value="AB_hydrolase_fold"/>
</dbReference>
<dbReference type="Pfam" id="PF01738">
    <property type="entry name" value="DLH"/>
    <property type="match status" value="1"/>
</dbReference>
<dbReference type="Gene3D" id="3.40.50.1820">
    <property type="entry name" value="alpha/beta hydrolase"/>
    <property type="match status" value="1"/>
</dbReference>
<dbReference type="PANTHER" id="PTHR47562">
    <property type="match status" value="1"/>
</dbReference>
<keyword evidence="3" id="KW-1185">Reference proteome</keyword>
<dbReference type="GO" id="GO:0016787">
    <property type="term" value="F:hydrolase activity"/>
    <property type="evidence" value="ECO:0007669"/>
    <property type="project" value="UniProtKB-KW"/>
</dbReference>
<evidence type="ECO:0000259" key="1">
    <source>
        <dbReference type="Pfam" id="PF01738"/>
    </source>
</evidence>
<sequence>MQVKRQNISILVDDNAMRIYLVSPDKVGKYPGILFYSDIYQLGSPIARLADHLAGYGFVVAAPEIYHRQLPLGTVIEPTDIGKIQGNEAARKTATSEFDTDANAVIDFLSKHEGVVSQSIGAMGFCIGGHLACRAALNPLIKASVCVYPTGIHSGKLGREKADTLTRLSEIQGELLLIFGTLDPHVPEDGRIIIKQALEKAKIRHQIREYQANHTFMRDDGYRFDPVATDQAMQEILSFFQSTFVNK</sequence>
<dbReference type="SUPFAM" id="SSF53474">
    <property type="entry name" value="alpha/beta-Hydrolases"/>
    <property type="match status" value="1"/>
</dbReference>
<dbReference type="OrthoDB" id="9787933at2"/>
<gene>
    <name evidence="2" type="ORF">CY0110_03759</name>
</gene>
<dbReference type="EMBL" id="AAXW01000003">
    <property type="protein sequence ID" value="EAZ93154.1"/>
    <property type="molecule type" value="Genomic_DNA"/>
</dbReference>
<keyword evidence="2" id="KW-0378">Hydrolase</keyword>
<dbReference type="PANTHER" id="PTHR47562:SF2">
    <property type="entry name" value="CARBOXYMETHYLENEBUTENOLIDASE-RELATED"/>
    <property type="match status" value="1"/>
</dbReference>
<dbReference type="RefSeq" id="WP_008273824.1">
    <property type="nucleotide sequence ID" value="NZ_AAXW01000003.1"/>
</dbReference>
<feature type="domain" description="Dienelactone hydrolase" evidence="1">
    <location>
        <begin position="18"/>
        <end position="242"/>
    </location>
</feature>
<dbReference type="Proteomes" id="UP000003781">
    <property type="component" value="Unassembled WGS sequence"/>
</dbReference>
<comment type="caution">
    <text evidence="2">The sequence shown here is derived from an EMBL/GenBank/DDBJ whole genome shotgun (WGS) entry which is preliminary data.</text>
</comment>